<sequence length="162" mass="18837">MVVCAPTGSGKTVVFEMAIVQLLMQLEDINENQDFKIIYKWYAKFTKLGLQCIAVTGDTDVDFLQLKPYRQMVEVIKLFLIDEVHILNDETRGPVLEAVVSRMKTIEVLLRIPTHNGILVQYSLSRRRRKFGDECRPVRLRRVVEGYHCAENTSIFKFDLNW</sequence>
<evidence type="ECO:0000313" key="2">
    <source>
        <dbReference type="EMBL" id="KOB75207.1"/>
    </source>
</evidence>
<name>A0A0L7LIE4_OPEBR</name>
<dbReference type="Proteomes" id="UP000037510">
    <property type="component" value="Unassembled WGS sequence"/>
</dbReference>
<comment type="caution">
    <text evidence="2">The sequence shown here is derived from an EMBL/GenBank/DDBJ whole genome shotgun (WGS) entry which is preliminary data.</text>
</comment>
<dbReference type="Pfam" id="PF00270">
    <property type="entry name" value="DEAD"/>
    <property type="match status" value="1"/>
</dbReference>
<keyword evidence="2" id="KW-0347">Helicase</keyword>
<keyword evidence="3" id="KW-1185">Reference proteome</keyword>
<feature type="domain" description="DEAD/DEAH-box helicase" evidence="1">
    <location>
        <begin position="1"/>
        <end position="33"/>
    </location>
</feature>
<keyword evidence="2" id="KW-0547">Nucleotide-binding</keyword>
<protein>
    <submittedName>
        <fullName evidence="2">ATP-dependent DNA helicase MER3</fullName>
    </submittedName>
</protein>
<keyword evidence="2" id="KW-0378">Hydrolase</keyword>
<dbReference type="PANTHER" id="PTHR47835">
    <property type="entry name" value="HFM1, ATP DEPENDENT DNA HELICASE HOMOLOG"/>
    <property type="match status" value="1"/>
</dbReference>
<evidence type="ECO:0000259" key="1">
    <source>
        <dbReference type="Pfam" id="PF00270"/>
    </source>
</evidence>
<dbReference type="InterPro" id="IPR011545">
    <property type="entry name" value="DEAD/DEAH_box_helicase_dom"/>
</dbReference>
<dbReference type="GO" id="GO:0003676">
    <property type="term" value="F:nucleic acid binding"/>
    <property type="evidence" value="ECO:0007669"/>
    <property type="project" value="InterPro"/>
</dbReference>
<keyword evidence="2" id="KW-0067">ATP-binding</keyword>
<dbReference type="SUPFAM" id="SSF52540">
    <property type="entry name" value="P-loop containing nucleoside triphosphate hydrolases"/>
    <property type="match status" value="1"/>
</dbReference>
<dbReference type="GO" id="GO:0005524">
    <property type="term" value="F:ATP binding"/>
    <property type="evidence" value="ECO:0007669"/>
    <property type="project" value="InterPro"/>
</dbReference>
<dbReference type="PANTHER" id="PTHR47835:SF3">
    <property type="entry name" value="HELICASE FOR MEIOSIS 1"/>
    <property type="match status" value="1"/>
</dbReference>
<dbReference type="InterPro" id="IPR027417">
    <property type="entry name" value="P-loop_NTPase"/>
</dbReference>
<dbReference type="AlphaFoldDB" id="A0A0L7LIE4"/>
<dbReference type="Gene3D" id="3.40.50.300">
    <property type="entry name" value="P-loop containing nucleotide triphosphate hydrolases"/>
    <property type="match status" value="3"/>
</dbReference>
<dbReference type="GO" id="GO:0016787">
    <property type="term" value="F:hydrolase activity"/>
    <property type="evidence" value="ECO:0007669"/>
    <property type="project" value="UniProtKB-KW"/>
</dbReference>
<proteinExistence type="predicted"/>
<accession>A0A0L7LIE4</accession>
<organism evidence="2 3">
    <name type="scientific">Operophtera brumata</name>
    <name type="common">Winter moth</name>
    <name type="synonym">Phalaena brumata</name>
    <dbReference type="NCBI Taxonomy" id="104452"/>
    <lineage>
        <taxon>Eukaryota</taxon>
        <taxon>Metazoa</taxon>
        <taxon>Ecdysozoa</taxon>
        <taxon>Arthropoda</taxon>
        <taxon>Hexapoda</taxon>
        <taxon>Insecta</taxon>
        <taxon>Pterygota</taxon>
        <taxon>Neoptera</taxon>
        <taxon>Endopterygota</taxon>
        <taxon>Lepidoptera</taxon>
        <taxon>Glossata</taxon>
        <taxon>Ditrysia</taxon>
        <taxon>Geometroidea</taxon>
        <taxon>Geometridae</taxon>
        <taxon>Larentiinae</taxon>
        <taxon>Operophtera</taxon>
    </lineage>
</organism>
<dbReference type="EMBL" id="JTDY01000983">
    <property type="protein sequence ID" value="KOB75207.1"/>
    <property type="molecule type" value="Genomic_DNA"/>
</dbReference>
<reference evidence="2 3" key="1">
    <citation type="journal article" date="2015" name="Genome Biol. Evol.">
        <title>The genome of winter moth (Operophtera brumata) provides a genomic perspective on sexual dimorphism and phenology.</title>
        <authorList>
            <person name="Derks M.F."/>
            <person name="Smit S."/>
            <person name="Salis L."/>
            <person name="Schijlen E."/>
            <person name="Bossers A."/>
            <person name="Mateman C."/>
            <person name="Pijl A.S."/>
            <person name="de Ridder D."/>
            <person name="Groenen M.A."/>
            <person name="Visser M.E."/>
            <person name="Megens H.J."/>
        </authorList>
    </citation>
    <scope>NUCLEOTIDE SEQUENCE [LARGE SCALE GENOMIC DNA]</scope>
    <source>
        <strain evidence="2">WM2013NL</strain>
        <tissue evidence="2">Head and thorax</tissue>
    </source>
</reference>
<dbReference type="GO" id="GO:0043138">
    <property type="term" value="F:3'-5' DNA helicase activity"/>
    <property type="evidence" value="ECO:0007669"/>
    <property type="project" value="UniProtKB-EC"/>
</dbReference>
<dbReference type="STRING" id="104452.A0A0L7LIE4"/>
<evidence type="ECO:0000313" key="3">
    <source>
        <dbReference type="Proteomes" id="UP000037510"/>
    </source>
</evidence>
<gene>
    <name evidence="2" type="ORF">OBRU01_08007</name>
</gene>
<dbReference type="InterPro" id="IPR052247">
    <property type="entry name" value="Meiotic_Crossover_Helicase"/>
</dbReference>